<dbReference type="EMBL" id="CAADEZ010000042">
    <property type="protein sequence ID" value="VFJ47009.1"/>
    <property type="molecule type" value="Genomic_DNA"/>
</dbReference>
<accession>A0A450VS04</accession>
<evidence type="ECO:0000313" key="2">
    <source>
        <dbReference type="EMBL" id="VFJ47335.1"/>
    </source>
</evidence>
<protein>
    <recommendedName>
        <fullName evidence="4">Tetratricopeptide repeat-containing protein</fullName>
    </recommendedName>
</protein>
<evidence type="ECO:0008006" key="4">
    <source>
        <dbReference type="Google" id="ProtNLM"/>
    </source>
</evidence>
<organism evidence="3">
    <name type="scientific">Candidatus Kentrum sp. FM</name>
    <dbReference type="NCBI Taxonomy" id="2126340"/>
    <lineage>
        <taxon>Bacteria</taxon>
        <taxon>Pseudomonadati</taxon>
        <taxon>Pseudomonadota</taxon>
        <taxon>Gammaproteobacteria</taxon>
        <taxon>Candidatus Kentrum</taxon>
    </lineage>
</organism>
<name>A0A450VS04_9GAMM</name>
<reference evidence="3" key="1">
    <citation type="submission" date="2019-02" db="EMBL/GenBank/DDBJ databases">
        <authorList>
            <person name="Gruber-Vodicka R. H."/>
            <person name="Seah K. B. B."/>
        </authorList>
    </citation>
    <scope>NUCLEOTIDE SEQUENCE</scope>
    <source>
        <strain evidence="1">BECK_BZ163</strain>
        <strain evidence="3">BECK_BZ164</strain>
        <strain evidence="2">BECK_BZ165</strain>
    </source>
</reference>
<dbReference type="AlphaFoldDB" id="A0A450VS04"/>
<sequence length="254" mass="28684">MRHHKVYQRGIIGLLIAALLFSIANLFADKSPLVFEQLTKSRLEDLRTAYEAIKDNVGPKTDEEQVVLLYHIGEQSADYDTMGEVIEQLKMLRKSNPNDAEITAYLGSAYALRARDYPWQGFYQIIPGPGFVRLGYTWKGVHLLNKAATENDRNPIVRMLRGMTFTRLPRLFGQFGTGLGDLTLLRGWIEDPNTNPQYVDILKDPAFRGDVYFRLAEAHWLDGNEADARRFFAHAVEAAPAGSPIAIAAREMVQ</sequence>
<dbReference type="EMBL" id="CAADFL010000044">
    <property type="protein sequence ID" value="VFK07557.1"/>
    <property type="molecule type" value="Genomic_DNA"/>
</dbReference>
<evidence type="ECO:0000313" key="3">
    <source>
        <dbReference type="EMBL" id="VFK07557.1"/>
    </source>
</evidence>
<proteinExistence type="predicted"/>
<dbReference type="InterPro" id="IPR011990">
    <property type="entry name" value="TPR-like_helical_dom_sf"/>
</dbReference>
<dbReference type="EMBL" id="CAADFA010000044">
    <property type="protein sequence ID" value="VFJ47335.1"/>
    <property type="molecule type" value="Genomic_DNA"/>
</dbReference>
<dbReference type="Gene3D" id="1.25.40.10">
    <property type="entry name" value="Tetratricopeptide repeat domain"/>
    <property type="match status" value="1"/>
</dbReference>
<evidence type="ECO:0000313" key="1">
    <source>
        <dbReference type="EMBL" id="VFJ47009.1"/>
    </source>
</evidence>
<dbReference type="SUPFAM" id="SSF48452">
    <property type="entry name" value="TPR-like"/>
    <property type="match status" value="1"/>
</dbReference>
<gene>
    <name evidence="1" type="ORF">BECKFM1743A_GA0114220_100428</name>
    <name evidence="3" type="ORF">BECKFM1743B_GA0114221_100447</name>
    <name evidence="2" type="ORF">BECKFM1743C_GA0114222_100448</name>
</gene>